<dbReference type="NCBIfam" id="TIGR01460">
    <property type="entry name" value="HAD-SF-IIA"/>
    <property type="match status" value="1"/>
</dbReference>
<dbReference type="Pfam" id="PF13242">
    <property type="entry name" value="Hydrolase_like"/>
    <property type="match status" value="1"/>
</dbReference>
<dbReference type="InterPro" id="IPR006357">
    <property type="entry name" value="HAD-SF_hydro_IIA"/>
</dbReference>
<reference evidence="1 2" key="1">
    <citation type="submission" date="2014-11" db="EMBL/GenBank/DDBJ databases">
        <title>Draft Genome Sequence of Brevibacterium linens AE038-8.</title>
        <authorList>
            <person name="Maizel D."/>
            <person name="Utturkar S.M."/>
            <person name="Brown S.D."/>
            <person name="Ferrero M."/>
            <person name="Rosen B.P."/>
        </authorList>
    </citation>
    <scope>NUCLEOTIDE SEQUENCE [LARGE SCALE GENOMIC DNA]</scope>
    <source>
        <strain evidence="1 2">AE038-8</strain>
    </source>
</reference>
<evidence type="ECO:0000313" key="2">
    <source>
        <dbReference type="Proteomes" id="UP000031488"/>
    </source>
</evidence>
<dbReference type="EMBL" id="JTJZ01000017">
    <property type="protein sequence ID" value="KHS52882.1"/>
    <property type="molecule type" value="Genomic_DNA"/>
</dbReference>
<sequence>MTLTAEQDNTADGRLPESPGTPIDCVLFDLDGVVYHGNHAIDGAADGINWLHSQSIPVNYVTNNATRTAEATAEKITGMGVDASADEVTTSAQVLAERLAERFGPGARVHLLGTAGLRIALEEAGLEITESADANPVAVAQGLDPEIDYAKIVRACDIIRSGAEWWASNPDYSLLTENGKVPGNGAFVELIARLTDVTPIIVGKPAPHMMNFAAGRLGAHRPLMVGDRLNTDIEGGCAAGIDTALVLTGIHDIHDALRAGTESRPTFILPNLRGLEALITGADRGELTRVEAELRRAWAAIDAGETDAEAVLAEGRLPHRIGEDE</sequence>
<accession>A0A0B9APV3</accession>
<comment type="caution">
    <text evidence="1">The sequence shown here is derived from an EMBL/GenBank/DDBJ whole genome shotgun (WGS) entry which is preliminary data.</text>
</comment>
<evidence type="ECO:0000313" key="1">
    <source>
        <dbReference type="EMBL" id="KHS52882.1"/>
    </source>
</evidence>
<dbReference type="PANTHER" id="PTHR19288">
    <property type="entry name" value="4-NITROPHENYLPHOSPHATASE-RELATED"/>
    <property type="match status" value="1"/>
</dbReference>
<keyword evidence="2" id="KW-1185">Reference proteome</keyword>
<dbReference type="GO" id="GO:0005737">
    <property type="term" value="C:cytoplasm"/>
    <property type="evidence" value="ECO:0007669"/>
    <property type="project" value="TreeGrafter"/>
</dbReference>
<proteinExistence type="predicted"/>
<gene>
    <name evidence="1" type="ORF">AE0388_1285</name>
</gene>
<protein>
    <submittedName>
        <fullName evidence="1">HAD-superfamily hydrolase, subfamily IIA</fullName>
    </submittedName>
</protein>
<dbReference type="Gene3D" id="3.40.50.1000">
    <property type="entry name" value="HAD superfamily/HAD-like"/>
    <property type="match status" value="2"/>
</dbReference>
<dbReference type="AlphaFoldDB" id="A0A0B9APV3"/>
<dbReference type="RefSeq" id="WP_052239849.1">
    <property type="nucleotide sequence ID" value="NZ_JTJZ01000017.1"/>
</dbReference>
<organism evidence="1 2">
    <name type="scientific">Brevibacterium linens</name>
    <dbReference type="NCBI Taxonomy" id="1703"/>
    <lineage>
        <taxon>Bacteria</taxon>
        <taxon>Bacillati</taxon>
        <taxon>Actinomycetota</taxon>
        <taxon>Actinomycetes</taxon>
        <taxon>Micrococcales</taxon>
        <taxon>Brevibacteriaceae</taxon>
        <taxon>Brevibacterium</taxon>
    </lineage>
</organism>
<dbReference type="SUPFAM" id="SSF56784">
    <property type="entry name" value="HAD-like"/>
    <property type="match status" value="1"/>
</dbReference>
<dbReference type="GO" id="GO:0016791">
    <property type="term" value="F:phosphatase activity"/>
    <property type="evidence" value="ECO:0007669"/>
    <property type="project" value="TreeGrafter"/>
</dbReference>
<keyword evidence="1" id="KW-0378">Hydrolase</keyword>
<name>A0A0B9APV3_BRELN</name>
<dbReference type="Proteomes" id="UP000031488">
    <property type="component" value="Unassembled WGS sequence"/>
</dbReference>
<dbReference type="PANTHER" id="PTHR19288:SF95">
    <property type="entry name" value="D-GLYCEROL 3-PHOSPHATE PHOSPHATASE"/>
    <property type="match status" value="1"/>
</dbReference>
<dbReference type="Pfam" id="PF13344">
    <property type="entry name" value="Hydrolase_6"/>
    <property type="match status" value="1"/>
</dbReference>
<dbReference type="InterPro" id="IPR023214">
    <property type="entry name" value="HAD_sf"/>
</dbReference>
<dbReference type="PATRIC" id="fig|1703.6.peg.1173"/>
<dbReference type="InterPro" id="IPR036412">
    <property type="entry name" value="HAD-like_sf"/>
</dbReference>